<dbReference type="PANTHER" id="PTHR42959">
    <property type="entry name" value="CARBAMOYLTRANSFERASE"/>
    <property type="match status" value="1"/>
</dbReference>
<gene>
    <name evidence="5" type="ORF">C4544_00540</name>
</gene>
<dbReference type="Gene3D" id="3.30.420.40">
    <property type="match status" value="1"/>
</dbReference>
<dbReference type="Pfam" id="PF22521">
    <property type="entry name" value="HypF_C_2"/>
    <property type="match status" value="1"/>
</dbReference>
<name>A0A419DGS1_9BACT</name>
<evidence type="ECO:0000313" key="6">
    <source>
        <dbReference type="Proteomes" id="UP000285655"/>
    </source>
</evidence>
<dbReference type="GO" id="GO:0051604">
    <property type="term" value="P:protein maturation"/>
    <property type="evidence" value="ECO:0007669"/>
    <property type="project" value="TreeGrafter"/>
</dbReference>
<feature type="region of interest" description="Disordered" evidence="2">
    <location>
        <begin position="269"/>
        <end position="292"/>
    </location>
</feature>
<feature type="domain" description="Carbamoyltransferase Kae1-like" evidence="4">
    <location>
        <begin position="123"/>
        <end position="401"/>
    </location>
</feature>
<feature type="domain" description="HypF Kae1-like" evidence="3">
    <location>
        <begin position="10"/>
        <end position="109"/>
    </location>
</feature>
<evidence type="ECO:0000259" key="4">
    <source>
        <dbReference type="Pfam" id="PF22521"/>
    </source>
</evidence>
<dbReference type="EMBL" id="QZJW01000002">
    <property type="protein sequence ID" value="RJO62316.1"/>
    <property type="molecule type" value="Genomic_DNA"/>
</dbReference>
<evidence type="ECO:0000259" key="3">
    <source>
        <dbReference type="Pfam" id="PF17788"/>
    </source>
</evidence>
<dbReference type="InterPro" id="IPR051060">
    <property type="entry name" value="Carbamoyltrans_HypF-like"/>
</dbReference>
<evidence type="ECO:0000256" key="1">
    <source>
        <dbReference type="ARBA" id="ARBA00008097"/>
    </source>
</evidence>
<evidence type="ECO:0000313" key="5">
    <source>
        <dbReference type="EMBL" id="RJO62316.1"/>
    </source>
</evidence>
<dbReference type="InterPro" id="IPR041440">
    <property type="entry name" value="HypF_C"/>
</dbReference>
<dbReference type="Pfam" id="PF17788">
    <property type="entry name" value="HypF_C"/>
    <property type="match status" value="1"/>
</dbReference>
<reference evidence="5 6" key="1">
    <citation type="journal article" date="2017" name="ISME J.">
        <title>Energy and carbon metabolisms in a deep terrestrial subsurface fluid microbial community.</title>
        <authorList>
            <person name="Momper L."/>
            <person name="Jungbluth S.P."/>
            <person name="Lee M.D."/>
            <person name="Amend J.P."/>
        </authorList>
    </citation>
    <scope>NUCLEOTIDE SEQUENCE [LARGE SCALE GENOMIC DNA]</scope>
    <source>
        <strain evidence="5">SURF_29</strain>
    </source>
</reference>
<organism evidence="5 6">
    <name type="scientific">candidate division WS5 bacterium</name>
    <dbReference type="NCBI Taxonomy" id="2093353"/>
    <lineage>
        <taxon>Bacteria</taxon>
        <taxon>candidate division WS5</taxon>
    </lineage>
</organism>
<accession>A0A419DGS1</accession>
<dbReference type="GO" id="GO:0016743">
    <property type="term" value="F:carboxyl- or carbamoyltransferase activity"/>
    <property type="evidence" value="ECO:0007669"/>
    <property type="project" value="TreeGrafter"/>
</dbReference>
<dbReference type="AlphaFoldDB" id="A0A419DGS1"/>
<sequence>MKSWSIKSNKKESIFALGAESAGNFSFYNKGTIYFSEDFGDLLIEKNFKKFQKGALDFIEKSGKLDVIISDLHPLFHTTKWGKELADKNDASFVQVQHHLAHIFSSIGEYTISGHDLPKKFIGIACDGTGYGLDEKIWGGEVFQIKKEKVKGKKENLNFKIERIGHLENQVLIGGELAIKEPVRMIIAILGKFLEKDEVYEVVKDFYSKNEFELLWNQWQEGFNCLETSSMGRILDAVSVLLGFSGNTRPYKHAPIDLLEKKSGEPYDIEPTTKTTTLSSRAERSGVEGSLSNEGKGFLHSSFYEVGRNDKALVLQTTPLFEYLVENKDKDNGRLAATAQMYLAKGLWEICSRHSEESKNLKVFFAGGIANNKIISEYLTQKGVIVSQETPRGDGGISLGQITYYLTNAGD</sequence>
<protein>
    <submittedName>
        <fullName evidence="5">Uncharacterized protein</fullName>
    </submittedName>
</protein>
<proteinExistence type="inferred from homology"/>
<comment type="caution">
    <text evidence="5">The sequence shown here is derived from an EMBL/GenBank/DDBJ whole genome shotgun (WGS) entry which is preliminary data.</text>
</comment>
<dbReference type="GO" id="GO:0008270">
    <property type="term" value="F:zinc ion binding"/>
    <property type="evidence" value="ECO:0007669"/>
    <property type="project" value="TreeGrafter"/>
</dbReference>
<dbReference type="Proteomes" id="UP000285655">
    <property type="component" value="Unassembled WGS sequence"/>
</dbReference>
<evidence type="ECO:0000256" key="2">
    <source>
        <dbReference type="SAM" id="MobiDB-lite"/>
    </source>
</evidence>
<dbReference type="PANTHER" id="PTHR42959:SF1">
    <property type="entry name" value="CARBAMOYLTRANSFERASE HYPF"/>
    <property type="match status" value="1"/>
</dbReference>
<dbReference type="InterPro" id="IPR055128">
    <property type="entry name" value="HypF_C_2"/>
</dbReference>
<comment type="similarity">
    <text evidence="1">Belongs to the carbamoyltransferase HypF family.</text>
</comment>
<dbReference type="Gene3D" id="3.30.420.360">
    <property type="match status" value="1"/>
</dbReference>